<evidence type="ECO:0000256" key="1">
    <source>
        <dbReference type="SAM" id="SignalP"/>
    </source>
</evidence>
<gene>
    <name evidence="2" type="ORF">CIPAW_10G126900</name>
</gene>
<keyword evidence="1" id="KW-0732">Signal</keyword>
<feature type="signal peptide" evidence="1">
    <location>
        <begin position="1"/>
        <end position="24"/>
    </location>
</feature>
<evidence type="ECO:0000313" key="2">
    <source>
        <dbReference type="EMBL" id="KAG6639794.1"/>
    </source>
</evidence>
<keyword evidence="3" id="KW-1185">Reference proteome</keyword>
<dbReference type="EMBL" id="CM031818">
    <property type="protein sequence ID" value="KAG6639794.1"/>
    <property type="molecule type" value="Genomic_DNA"/>
</dbReference>
<sequence>MVIRSKMKWVILSLLILSLLSLLAQLSVTRLSTAGLVQYSAEAGMRTDFANVSRSQFSRNKKIWGVEKTLESLQPYANPRSRYMVGSWSWGYSCYSNYPISWVQTILWGHTSW</sequence>
<dbReference type="Proteomes" id="UP000811609">
    <property type="component" value="Chromosome 10"/>
</dbReference>
<feature type="chain" id="PRO_5035880072" evidence="1">
    <location>
        <begin position="25"/>
        <end position="113"/>
    </location>
</feature>
<organism evidence="2 3">
    <name type="scientific">Carya illinoinensis</name>
    <name type="common">Pecan</name>
    <dbReference type="NCBI Taxonomy" id="32201"/>
    <lineage>
        <taxon>Eukaryota</taxon>
        <taxon>Viridiplantae</taxon>
        <taxon>Streptophyta</taxon>
        <taxon>Embryophyta</taxon>
        <taxon>Tracheophyta</taxon>
        <taxon>Spermatophyta</taxon>
        <taxon>Magnoliopsida</taxon>
        <taxon>eudicotyledons</taxon>
        <taxon>Gunneridae</taxon>
        <taxon>Pentapetalae</taxon>
        <taxon>rosids</taxon>
        <taxon>fabids</taxon>
        <taxon>Fagales</taxon>
        <taxon>Juglandaceae</taxon>
        <taxon>Carya</taxon>
    </lineage>
</organism>
<protein>
    <submittedName>
        <fullName evidence="2">Uncharacterized protein</fullName>
    </submittedName>
</protein>
<dbReference type="AlphaFoldDB" id="A0A8T1PDK6"/>
<comment type="caution">
    <text evidence="2">The sequence shown here is derived from an EMBL/GenBank/DDBJ whole genome shotgun (WGS) entry which is preliminary data.</text>
</comment>
<name>A0A8T1PDK6_CARIL</name>
<reference evidence="2" key="1">
    <citation type="submission" date="2020-12" db="EMBL/GenBank/DDBJ databases">
        <title>WGS assembly of Carya illinoinensis cv. Pawnee.</title>
        <authorList>
            <person name="Platts A."/>
            <person name="Shu S."/>
            <person name="Wright S."/>
            <person name="Barry K."/>
            <person name="Edger P."/>
            <person name="Pires J.C."/>
            <person name="Schmutz J."/>
        </authorList>
    </citation>
    <scope>NUCLEOTIDE SEQUENCE</scope>
    <source>
        <tissue evidence="2">Leaf</tissue>
    </source>
</reference>
<accession>A0A8T1PDK6</accession>
<proteinExistence type="predicted"/>
<evidence type="ECO:0000313" key="3">
    <source>
        <dbReference type="Proteomes" id="UP000811609"/>
    </source>
</evidence>